<protein>
    <submittedName>
        <fullName evidence="3">Cytochrome P450</fullName>
    </submittedName>
</protein>
<keyword evidence="2" id="KW-0560">Oxidoreductase</keyword>
<dbReference type="Gene3D" id="1.10.630.10">
    <property type="entry name" value="Cytochrome P450"/>
    <property type="match status" value="1"/>
</dbReference>
<keyword evidence="2" id="KW-0503">Monooxygenase</keyword>
<name>A0ABN2Z580_9ACTN</name>
<evidence type="ECO:0000256" key="2">
    <source>
        <dbReference type="RuleBase" id="RU000461"/>
    </source>
</evidence>
<dbReference type="PANTHER" id="PTHR46696:SF1">
    <property type="entry name" value="CYTOCHROME P450 YJIB-RELATED"/>
    <property type="match status" value="1"/>
</dbReference>
<proteinExistence type="inferred from homology"/>
<dbReference type="InterPro" id="IPR001128">
    <property type="entry name" value="Cyt_P450"/>
</dbReference>
<evidence type="ECO:0000313" key="3">
    <source>
        <dbReference type="EMBL" id="GAA2136924.1"/>
    </source>
</evidence>
<keyword evidence="2" id="KW-0479">Metal-binding</keyword>
<dbReference type="RefSeq" id="WP_344291898.1">
    <property type="nucleotide sequence ID" value="NZ_BAAAPF010000179.1"/>
</dbReference>
<reference evidence="3 4" key="1">
    <citation type="journal article" date="2019" name="Int. J. Syst. Evol. Microbiol.">
        <title>The Global Catalogue of Microorganisms (GCM) 10K type strain sequencing project: providing services to taxonomists for standard genome sequencing and annotation.</title>
        <authorList>
            <consortium name="The Broad Institute Genomics Platform"/>
            <consortium name="The Broad Institute Genome Sequencing Center for Infectious Disease"/>
            <person name="Wu L."/>
            <person name="Ma J."/>
        </authorList>
    </citation>
    <scope>NUCLEOTIDE SEQUENCE [LARGE SCALE GENOMIC DNA]</scope>
    <source>
        <strain evidence="3 4">JCM 15481</strain>
    </source>
</reference>
<dbReference type="InterPro" id="IPR036396">
    <property type="entry name" value="Cyt_P450_sf"/>
</dbReference>
<comment type="similarity">
    <text evidence="1 2">Belongs to the cytochrome P450 family.</text>
</comment>
<dbReference type="EMBL" id="BAAAPF010000179">
    <property type="protein sequence ID" value="GAA2136924.1"/>
    <property type="molecule type" value="Genomic_DNA"/>
</dbReference>
<accession>A0ABN2Z580</accession>
<dbReference type="InterPro" id="IPR002397">
    <property type="entry name" value="Cyt_P450_B"/>
</dbReference>
<dbReference type="PANTHER" id="PTHR46696">
    <property type="entry name" value="P450, PUTATIVE (EUROFUNG)-RELATED"/>
    <property type="match status" value="1"/>
</dbReference>
<keyword evidence="2" id="KW-0349">Heme</keyword>
<dbReference type="PRINTS" id="PR00385">
    <property type="entry name" value="P450"/>
</dbReference>
<dbReference type="SUPFAM" id="SSF48264">
    <property type="entry name" value="Cytochrome P450"/>
    <property type="match status" value="1"/>
</dbReference>
<gene>
    <name evidence="3" type="ORF">GCM10009802_45880</name>
</gene>
<dbReference type="PROSITE" id="PS00086">
    <property type="entry name" value="CYTOCHROME_P450"/>
    <property type="match status" value="1"/>
</dbReference>
<evidence type="ECO:0000256" key="1">
    <source>
        <dbReference type="ARBA" id="ARBA00010617"/>
    </source>
</evidence>
<dbReference type="InterPro" id="IPR017972">
    <property type="entry name" value="Cyt_P450_CS"/>
</dbReference>
<dbReference type="PRINTS" id="PR00359">
    <property type="entry name" value="BP450"/>
</dbReference>
<keyword evidence="4" id="KW-1185">Reference proteome</keyword>
<dbReference type="CDD" id="cd11031">
    <property type="entry name" value="Cyp158A-like"/>
    <property type="match status" value="1"/>
</dbReference>
<keyword evidence="2" id="KW-0408">Iron</keyword>
<organism evidence="3 4">
    <name type="scientific">Streptomyces synnematoformans</name>
    <dbReference type="NCBI Taxonomy" id="415721"/>
    <lineage>
        <taxon>Bacteria</taxon>
        <taxon>Bacillati</taxon>
        <taxon>Actinomycetota</taxon>
        <taxon>Actinomycetes</taxon>
        <taxon>Kitasatosporales</taxon>
        <taxon>Streptomycetaceae</taxon>
        <taxon>Streptomyces</taxon>
    </lineage>
</organism>
<sequence>MAQAESAPVCSFTEVEALSFDPQLRELMERPGGGALARIRMAYGEGEAWLATRYEDVRLVTSDRRFSRGALVGRDFPRMTPAPIVQDESINLMDPPEHARLRRLVAQAFTGKHVETLRPRTRRVVDGLLEAMARQGPPADVVAGLAAELPLTTICDLLDIPDEDRAELRGNAVALMVTGKADHEAQLRAKSALRGYFQDVCARRRRAPGNDLISELARARVGGEELADDELAVMAMVLLLTGHDTTTNQISNITYTLLTHPAHLTALRKDPEQLPRALQELLRHIPFRKGVGIPRVATEDVEVGGVLVRAGEVVHVSYLAANRDPDTYEQPDELDLDRQGQPHMTFGWGQHHCIGSHLAMMELEVAIGSLLTRFPGLRLGVPAEDIRWNTSSIWRYPLALPVAW</sequence>
<comment type="caution">
    <text evidence="3">The sequence shown here is derived from an EMBL/GenBank/DDBJ whole genome shotgun (WGS) entry which is preliminary data.</text>
</comment>
<dbReference type="Pfam" id="PF00067">
    <property type="entry name" value="p450"/>
    <property type="match status" value="1"/>
</dbReference>
<evidence type="ECO:0000313" key="4">
    <source>
        <dbReference type="Proteomes" id="UP001500443"/>
    </source>
</evidence>
<dbReference type="Proteomes" id="UP001500443">
    <property type="component" value="Unassembled WGS sequence"/>
</dbReference>